<dbReference type="InterPro" id="IPR036390">
    <property type="entry name" value="WH_DNA-bd_sf"/>
</dbReference>
<dbReference type="InterPro" id="IPR036388">
    <property type="entry name" value="WH-like_DNA-bd_sf"/>
</dbReference>
<feature type="compositionally biased region" description="Basic and acidic residues" evidence="1">
    <location>
        <begin position="1"/>
        <end position="14"/>
    </location>
</feature>
<gene>
    <name evidence="3" type="ORF">ACFO4E_27935</name>
</gene>
<protein>
    <submittedName>
        <fullName evidence="3">MarR family winged helix-turn-helix transcriptional regulator</fullName>
    </submittedName>
</protein>
<dbReference type="PRINTS" id="PR00598">
    <property type="entry name" value="HTHMARR"/>
</dbReference>
<dbReference type="EMBL" id="JBHSFQ010000044">
    <property type="protein sequence ID" value="MFC4565707.1"/>
    <property type="molecule type" value="Genomic_DNA"/>
</dbReference>
<evidence type="ECO:0000259" key="2">
    <source>
        <dbReference type="PROSITE" id="PS50995"/>
    </source>
</evidence>
<dbReference type="Pfam" id="PF12802">
    <property type="entry name" value="MarR_2"/>
    <property type="match status" value="1"/>
</dbReference>
<dbReference type="InterPro" id="IPR039422">
    <property type="entry name" value="MarR/SlyA-like"/>
</dbReference>
<accession>A0ABV9E4Z8</accession>
<keyword evidence="4" id="KW-1185">Reference proteome</keyword>
<evidence type="ECO:0000313" key="3">
    <source>
        <dbReference type="EMBL" id="MFC4565707.1"/>
    </source>
</evidence>
<feature type="region of interest" description="Disordered" evidence="1">
    <location>
        <begin position="1"/>
        <end position="27"/>
    </location>
</feature>
<dbReference type="Proteomes" id="UP001595923">
    <property type="component" value="Unassembled WGS sequence"/>
</dbReference>
<sequence length="173" mass="18111">MTETAHAEETDRVRRPAAPGPAGPPLPAVRLPLADALVRITHLVQREFAEASRSHGLPPQQAQLLCQLVEGPVGMTELSRTMNLEKSSLSGLVDRVVRRGLVERTRDSSDRRACRITLTDTGARLGDAAHGEVVARLDALAAGLPAADRAVLASLLGRLVTGTGADPAGPPAA</sequence>
<name>A0ABV9E4Z8_9ACTN</name>
<dbReference type="PANTHER" id="PTHR33164:SF107">
    <property type="entry name" value="TRANSCRIPTIONAL REGULATORY PROTEIN"/>
    <property type="match status" value="1"/>
</dbReference>
<dbReference type="RefSeq" id="WP_378579943.1">
    <property type="nucleotide sequence ID" value="NZ_JBHSFQ010000044.1"/>
</dbReference>
<feature type="compositionally biased region" description="Pro residues" evidence="1">
    <location>
        <begin position="18"/>
        <end position="27"/>
    </location>
</feature>
<proteinExistence type="predicted"/>
<dbReference type="PANTHER" id="PTHR33164">
    <property type="entry name" value="TRANSCRIPTIONAL REGULATOR, MARR FAMILY"/>
    <property type="match status" value="1"/>
</dbReference>
<evidence type="ECO:0000256" key="1">
    <source>
        <dbReference type="SAM" id="MobiDB-lite"/>
    </source>
</evidence>
<evidence type="ECO:0000313" key="4">
    <source>
        <dbReference type="Proteomes" id="UP001595923"/>
    </source>
</evidence>
<reference evidence="4" key="1">
    <citation type="journal article" date="2019" name="Int. J. Syst. Evol. Microbiol.">
        <title>The Global Catalogue of Microorganisms (GCM) 10K type strain sequencing project: providing services to taxonomists for standard genome sequencing and annotation.</title>
        <authorList>
            <consortium name="The Broad Institute Genomics Platform"/>
            <consortium name="The Broad Institute Genome Sequencing Center for Infectious Disease"/>
            <person name="Wu L."/>
            <person name="Ma J."/>
        </authorList>
    </citation>
    <scope>NUCLEOTIDE SEQUENCE [LARGE SCALE GENOMIC DNA]</scope>
    <source>
        <strain evidence="4">XZYJ18</strain>
    </source>
</reference>
<feature type="domain" description="HTH marR-type" evidence="2">
    <location>
        <begin position="30"/>
        <end position="161"/>
    </location>
</feature>
<dbReference type="PROSITE" id="PS50995">
    <property type="entry name" value="HTH_MARR_2"/>
    <property type="match status" value="1"/>
</dbReference>
<dbReference type="SMART" id="SM00347">
    <property type="entry name" value="HTH_MARR"/>
    <property type="match status" value="1"/>
</dbReference>
<organism evidence="3 4">
    <name type="scientific">Nocardiopsis mangrovi</name>
    <dbReference type="NCBI Taxonomy" id="1179818"/>
    <lineage>
        <taxon>Bacteria</taxon>
        <taxon>Bacillati</taxon>
        <taxon>Actinomycetota</taxon>
        <taxon>Actinomycetes</taxon>
        <taxon>Streptosporangiales</taxon>
        <taxon>Nocardiopsidaceae</taxon>
        <taxon>Nocardiopsis</taxon>
    </lineage>
</organism>
<comment type="caution">
    <text evidence="3">The sequence shown here is derived from an EMBL/GenBank/DDBJ whole genome shotgun (WGS) entry which is preliminary data.</text>
</comment>
<dbReference type="InterPro" id="IPR000835">
    <property type="entry name" value="HTH_MarR-typ"/>
</dbReference>
<dbReference type="SUPFAM" id="SSF46785">
    <property type="entry name" value="Winged helix' DNA-binding domain"/>
    <property type="match status" value="1"/>
</dbReference>
<dbReference type="Gene3D" id="1.10.10.10">
    <property type="entry name" value="Winged helix-like DNA-binding domain superfamily/Winged helix DNA-binding domain"/>
    <property type="match status" value="1"/>
</dbReference>